<comment type="caution">
    <text evidence="2">The sequence shown here is derived from an EMBL/GenBank/DDBJ whole genome shotgun (WGS) entry which is preliminary data.</text>
</comment>
<evidence type="ECO:0000259" key="1">
    <source>
        <dbReference type="Pfam" id="PF18219"/>
    </source>
</evidence>
<dbReference type="RefSeq" id="WP_035891284.1">
    <property type="nucleotide sequence ID" value="NZ_JNCF01000079.1"/>
</dbReference>
<dbReference type="EMBL" id="JNCF01000079">
    <property type="protein sequence ID" value="KGP62322.1"/>
    <property type="molecule type" value="Genomic_DNA"/>
</dbReference>
<organism evidence="2 3">
    <name type="scientific">Legionella norrlandica</name>
    <dbReference type="NCBI Taxonomy" id="1498499"/>
    <lineage>
        <taxon>Bacteria</taxon>
        <taxon>Pseudomonadati</taxon>
        <taxon>Pseudomonadota</taxon>
        <taxon>Gammaproteobacteria</taxon>
        <taxon>Legionellales</taxon>
        <taxon>Legionellaceae</taxon>
        <taxon>Legionella</taxon>
    </lineage>
</organism>
<protein>
    <recommendedName>
        <fullName evidence="1">SidC N-terminal domain-containing protein</fullName>
    </recommendedName>
</protein>
<dbReference type="Pfam" id="PF18219">
    <property type="entry name" value="SidC_N"/>
    <property type="match status" value="1"/>
</dbReference>
<reference evidence="2 3" key="1">
    <citation type="submission" date="2014-05" db="EMBL/GenBank/DDBJ databases">
        <authorList>
            <person name="Rizzardi K."/>
            <person name="Winiecka-Krusnell J."/>
            <person name="Ramliden M."/>
            <person name="Alm E."/>
            <person name="Andersson S."/>
            <person name="Byfors S."/>
        </authorList>
    </citation>
    <scope>NUCLEOTIDE SEQUENCE [LARGE SCALE GENOMIC DNA]</scope>
    <source>
        <strain evidence="2 3">LEGN</strain>
    </source>
</reference>
<accession>A0A0A2SNL1</accession>
<evidence type="ECO:0000313" key="3">
    <source>
        <dbReference type="Proteomes" id="UP000054422"/>
    </source>
</evidence>
<sequence>MRIPLTEPVSPRYIHINPATNKVHLLVPVIGGQEISTDNTCKATVALREFFDGGALRELNAYKEALAFDIGLLEEGREQRVEKEARLAQIEAYIEAVSAMRMSYSDAITAFLERSSNLYSIQLRPRAQDSQSRVVNPVFNVNRANNMEGAPLSPLYNAMYSTFPTTVVAATDPRIRLTTAVLSAIPASASFVDIQRVLGEQSLALFGLTIDFTQRTDGTPATKEVIDTLMGFGEDATRDDYIDALLGACALNVWETLPTPPFYSIPAATPENKKTERLSILTQFFLANLNVYCKAKGLSTKNFGVTLDASPELSNDLASLVSTALASGEDVEKAMCAFFNENTHTFGLSRVLNADDLTAIRQTFERTYRTVTATNENPHMDDFMILDKGATGETAKFVTHQGSICVNFAEIIDSTAASSNPGYFVNIRADFAVHPIEVPHRNESVASGDVEMDVESLLTRINDEQLEHLPTAAKEACRAHPSFQARHFLHDVAKGKQIEAEALLTAALANTQTLLRTPGIFTDYSGRTFNCTAYEYAYWAKDTHMCRMLENHMDEETKAQMLARIDIIEASGLSYQQNGTEHRSAHFDLTALKTALQDYVNGYDGWSSARDLAAIKVAWMSVGKAQRDVPTHVAHEYCRPDRSFHPCPPFNEPTLPRVLTFYNYIIHCDDSWFHLAPSNSRLGFDFGLMRAREEVVLIVKAEAASWCTVARAVADDLAAITRLDEVRTADLTQSREHLNPPALSHSFLI</sequence>
<dbReference type="OrthoDB" id="5653210at2"/>
<dbReference type="Proteomes" id="UP000054422">
    <property type="component" value="Unassembled WGS sequence"/>
</dbReference>
<keyword evidence="3" id="KW-1185">Reference proteome</keyword>
<evidence type="ECO:0000313" key="2">
    <source>
        <dbReference type="EMBL" id="KGP62322.1"/>
    </source>
</evidence>
<proteinExistence type="predicted"/>
<feature type="domain" description="SidC N-terminal" evidence="1">
    <location>
        <begin position="3"/>
        <end position="418"/>
    </location>
</feature>
<dbReference type="AlphaFoldDB" id="A0A0A2SNL1"/>
<dbReference type="InterPro" id="IPR041264">
    <property type="entry name" value="SidC_N"/>
</dbReference>
<name>A0A0A2SNL1_9GAMM</name>
<gene>
    <name evidence="2" type="ORF">EP47_01760</name>
</gene>
<dbReference type="STRING" id="1498499.EP47_01760"/>